<dbReference type="AlphaFoldDB" id="A0A8H7UXP8"/>
<feature type="transmembrane region" description="Helical" evidence="10">
    <location>
        <begin position="15"/>
        <end position="34"/>
    </location>
</feature>
<feature type="transmembrane region" description="Helical" evidence="10">
    <location>
        <begin position="105"/>
        <end position="125"/>
    </location>
</feature>
<evidence type="ECO:0000256" key="9">
    <source>
        <dbReference type="ARBA" id="ARBA00048048"/>
    </source>
</evidence>
<evidence type="ECO:0000256" key="3">
    <source>
        <dbReference type="ARBA" id="ARBA00022692"/>
    </source>
</evidence>
<keyword evidence="13" id="KW-1185">Reference proteome</keyword>
<dbReference type="GO" id="GO:0019706">
    <property type="term" value="F:protein-cysteine S-palmitoyltransferase activity"/>
    <property type="evidence" value="ECO:0007669"/>
    <property type="project" value="UniProtKB-EC"/>
</dbReference>
<keyword evidence="6" id="KW-0564">Palmitate</keyword>
<dbReference type="PANTHER" id="PTHR22883:SF147">
    <property type="entry name" value="PALMITOYLTRANSFERASE"/>
    <property type="match status" value="1"/>
</dbReference>
<evidence type="ECO:0000256" key="4">
    <source>
        <dbReference type="ARBA" id="ARBA00022989"/>
    </source>
</evidence>
<dbReference type="InterPro" id="IPR039859">
    <property type="entry name" value="PFA4/ZDH16/20/ERF2-like"/>
</dbReference>
<evidence type="ECO:0000259" key="11">
    <source>
        <dbReference type="Pfam" id="PF01529"/>
    </source>
</evidence>
<reference evidence="12" key="1">
    <citation type="submission" date="2020-12" db="EMBL/GenBank/DDBJ databases">
        <title>Metabolic potential, ecology and presence of endohyphal bacteria is reflected in genomic diversity of Mucoromycotina.</title>
        <authorList>
            <person name="Muszewska A."/>
            <person name="Okrasinska A."/>
            <person name="Steczkiewicz K."/>
            <person name="Drgas O."/>
            <person name="Orlowska M."/>
            <person name="Perlinska-Lenart U."/>
            <person name="Aleksandrzak-Piekarczyk T."/>
            <person name="Szatraj K."/>
            <person name="Zielenkiewicz U."/>
            <person name="Pilsyk S."/>
            <person name="Malc E."/>
            <person name="Mieczkowski P."/>
            <person name="Kruszewska J.S."/>
            <person name="Biernat P."/>
            <person name="Pawlowska J."/>
        </authorList>
    </citation>
    <scope>NUCLEOTIDE SEQUENCE</scope>
    <source>
        <strain evidence="12">WA0000017839</strain>
    </source>
</reference>
<keyword evidence="2 10" id="KW-0808">Transferase</keyword>
<evidence type="ECO:0000256" key="2">
    <source>
        <dbReference type="ARBA" id="ARBA00022679"/>
    </source>
</evidence>
<keyword evidence="5 10" id="KW-0472">Membrane</keyword>
<comment type="catalytic activity">
    <reaction evidence="9 10">
        <text>L-cysteinyl-[protein] + hexadecanoyl-CoA = S-hexadecanoyl-L-cysteinyl-[protein] + CoA</text>
        <dbReference type="Rhea" id="RHEA:36683"/>
        <dbReference type="Rhea" id="RHEA-COMP:10131"/>
        <dbReference type="Rhea" id="RHEA-COMP:11032"/>
        <dbReference type="ChEBI" id="CHEBI:29950"/>
        <dbReference type="ChEBI" id="CHEBI:57287"/>
        <dbReference type="ChEBI" id="CHEBI:57379"/>
        <dbReference type="ChEBI" id="CHEBI:74151"/>
        <dbReference type="EC" id="2.3.1.225"/>
    </reaction>
</comment>
<dbReference type="EC" id="2.3.1.225" evidence="10"/>
<feature type="transmembrane region" description="Helical" evidence="10">
    <location>
        <begin position="137"/>
        <end position="163"/>
    </location>
</feature>
<dbReference type="PROSITE" id="PS50216">
    <property type="entry name" value="DHHC"/>
    <property type="match status" value="1"/>
</dbReference>
<dbReference type="EMBL" id="JAEPRD010000158">
    <property type="protein sequence ID" value="KAG2195923.1"/>
    <property type="molecule type" value="Genomic_DNA"/>
</dbReference>
<dbReference type="OrthoDB" id="9909019at2759"/>
<keyword evidence="7" id="KW-0449">Lipoprotein</keyword>
<dbReference type="PANTHER" id="PTHR22883">
    <property type="entry name" value="ZINC FINGER DHHC DOMAIN CONTAINING PROTEIN"/>
    <property type="match status" value="1"/>
</dbReference>
<feature type="domain" description="Palmitoyltransferase DHHC" evidence="11">
    <location>
        <begin position="55"/>
        <end position="173"/>
    </location>
</feature>
<dbReference type="Pfam" id="PF01529">
    <property type="entry name" value="DHHC"/>
    <property type="match status" value="1"/>
</dbReference>
<comment type="domain">
    <text evidence="10">The DHHC domain is required for palmitoyltransferase activity.</text>
</comment>
<comment type="similarity">
    <text evidence="10">Belongs to the DHHC palmitoyltransferase family.</text>
</comment>
<keyword evidence="4 10" id="KW-1133">Transmembrane helix</keyword>
<keyword evidence="8 10" id="KW-0012">Acyltransferase</keyword>
<keyword evidence="3 10" id="KW-0812">Transmembrane</keyword>
<name>A0A8H7UXP8_9FUNG</name>
<evidence type="ECO:0000256" key="6">
    <source>
        <dbReference type="ARBA" id="ARBA00023139"/>
    </source>
</evidence>
<evidence type="ECO:0000256" key="5">
    <source>
        <dbReference type="ARBA" id="ARBA00023136"/>
    </source>
</evidence>
<organism evidence="12 13">
    <name type="scientific">Mucor saturninus</name>
    <dbReference type="NCBI Taxonomy" id="64648"/>
    <lineage>
        <taxon>Eukaryota</taxon>
        <taxon>Fungi</taxon>
        <taxon>Fungi incertae sedis</taxon>
        <taxon>Mucoromycota</taxon>
        <taxon>Mucoromycotina</taxon>
        <taxon>Mucoromycetes</taxon>
        <taxon>Mucorales</taxon>
        <taxon>Mucorineae</taxon>
        <taxon>Mucoraceae</taxon>
        <taxon>Mucor</taxon>
    </lineage>
</organism>
<evidence type="ECO:0000256" key="1">
    <source>
        <dbReference type="ARBA" id="ARBA00004141"/>
    </source>
</evidence>
<dbReference type="InterPro" id="IPR001594">
    <property type="entry name" value="Palmitoyltrfase_DHHC"/>
</dbReference>
<dbReference type="GO" id="GO:0006612">
    <property type="term" value="P:protein targeting to membrane"/>
    <property type="evidence" value="ECO:0007669"/>
    <property type="project" value="TreeGrafter"/>
</dbReference>
<dbReference type="Proteomes" id="UP000603453">
    <property type="component" value="Unassembled WGS sequence"/>
</dbReference>
<evidence type="ECO:0000256" key="10">
    <source>
        <dbReference type="RuleBase" id="RU079119"/>
    </source>
</evidence>
<evidence type="ECO:0000256" key="8">
    <source>
        <dbReference type="ARBA" id="ARBA00023315"/>
    </source>
</evidence>
<evidence type="ECO:0000313" key="12">
    <source>
        <dbReference type="EMBL" id="KAG2195923.1"/>
    </source>
</evidence>
<comment type="subcellular location">
    <subcellularLocation>
        <location evidence="1">Membrane</location>
        <topology evidence="1">Multi-pass membrane protein</topology>
    </subcellularLocation>
</comment>
<evidence type="ECO:0000313" key="13">
    <source>
        <dbReference type="Proteomes" id="UP000603453"/>
    </source>
</evidence>
<dbReference type="GO" id="GO:0005783">
    <property type="term" value="C:endoplasmic reticulum"/>
    <property type="evidence" value="ECO:0007669"/>
    <property type="project" value="TreeGrafter"/>
</dbReference>
<accession>A0A8H7UXP8</accession>
<gene>
    <name evidence="12" type="ORF">INT47_002696</name>
</gene>
<proteinExistence type="inferred from homology"/>
<sequence length="260" mass="29573">MPLPKGKKPGQHRDWGLLPIVMVCGLASFVYYGIVSQKPGHPNATQMKPFSILGESKWCDVCQLWKPDRTHHCRVCGACVLKMDHHCPWVNGCVGISNYRFYVQFLCYVTLLGTWIFTTSLAAFIQFNGLSTFDGIALSILIIGGIITFILGAFTMSHLWLILKNQTTIENSQFQKWKREKLSGNTRLIPMFTESGKNVFDRGYRQNWLEVMGSNRLLWFLPLMSKQGTDGVHFGHSSQTLKEYQDEDGSRRIKAQMSAK</sequence>
<evidence type="ECO:0000256" key="7">
    <source>
        <dbReference type="ARBA" id="ARBA00023288"/>
    </source>
</evidence>
<dbReference type="GO" id="GO:0005794">
    <property type="term" value="C:Golgi apparatus"/>
    <property type="evidence" value="ECO:0007669"/>
    <property type="project" value="TreeGrafter"/>
</dbReference>
<dbReference type="GO" id="GO:0016020">
    <property type="term" value="C:membrane"/>
    <property type="evidence" value="ECO:0007669"/>
    <property type="project" value="UniProtKB-SubCell"/>
</dbReference>
<protein>
    <recommendedName>
        <fullName evidence="10">Palmitoyltransferase</fullName>
        <ecNumber evidence="10">2.3.1.225</ecNumber>
    </recommendedName>
</protein>
<comment type="caution">
    <text evidence="12">The sequence shown here is derived from an EMBL/GenBank/DDBJ whole genome shotgun (WGS) entry which is preliminary data.</text>
</comment>